<feature type="transmembrane region" description="Helical" evidence="6">
    <location>
        <begin position="112"/>
        <end position="132"/>
    </location>
</feature>
<accession>A0AAU9L036</accession>
<dbReference type="AlphaFoldDB" id="A0AAU9L036"/>
<feature type="transmembrane region" description="Helical" evidence="6">
    <location>
        <begin position="306"/>
        <end position="323"/>
    </location>
</feature>
<organism evidence="8 9">
    <name type="scientific">Peronospora belbahrii</name>
    <dbReference type="NCBI Taxonomy" id="622444"/>
    <lineage>
        <taxon>Eukaryota</taxon>
        <taxon>Sar</taxon>
        <taxon>Stramenopiles</taxon>
        <taxon>Oomycota</taxon>
        <taxon>Peronosporomycetes</taxon>
        <taxon>Peronosporales</taxon>
        <taxon>Peronosporaceae</taxon>
        <taxon>Peronospora</taxon>
    </lineage>
</organism>
<comment type="subcellular location">
    <subcellularLocation>
        <location evidence="1">Membrane</location>
        <topology evidence="1">Multi-pass membrane protein</topology>
    </subcellularLocation>
</comment>
<keyword evidence="5 6" id="KW-0472">Membrane</keyword>
<dbReference type="PRINTS" id="PR00342">
    <property type="entry name" value="RHESUSRHD"/>
</dbReference>
<gene>
    <name evidence="8" type="ORF">PBS003_LOCUS5648</name>
</gene>
<comment type="similarity">
    <text evidence="2">Belongs to the ammonium transporter (TC 2.A.49) family. Rh subfamily.</text>
</comment>
<dbReference type="Proteomes" id="UP001160483">
    <property type="component" value="Unassembled WGS sequence"/>
</dbReference>
<feature type="transmembrane region" description="Helical" evidence="6">
    <location>
        <begin position="410"/>
        <end position="434"/>
    </location>
</feature>
<feature type="transmembrane region" description="Helical" evidence="6">
    <location>
        <begin position="273"/>
        <end position="294"/>
    </location>
</feature>
<evidence type="ECO:0000313" key="8">
    <source>
        <dbReference type="EMBL" id="CAH0478973.1"/>
    </source>
</evidence>
<dbReference type="InterPro" id="IPR002229">
    <property type="entry name" value="RhesusRHD"/>
</dbReference>
<dbReference type="Pfam" id="PF00909">
    <property type="entry name" value="Ammonium_transp"/>
    <property type="match status" value="1"/>
</dbReference>
<keyword evidence="3 6" id="KW-0812">Transmembrane</keyword>
<feature type="transmembrane region" description="Helical" evidence="6">
    <location>
        <begin position="173"/>
        <end position="192"/>
    </location>
</feature>
<feature type="transmembrane region" description="Helical" evidence="6">
    <location>
        <begin position="39"/>
        <end position="58"/>
    </location>
</feature>
<evidence type="ECO:0000259" key="7">
    <source>
        <dbReference type="Pfam" id="PF00909"/>
    </source>
</evidence>
<evidence type="ECO:0000313" key="9">
    <source>
        <dbReference type="Proteomes" id="UP001160483"/>
    </source>
</evidence>
<dbReference type="SUPFAM" id="SSF111352">
    <property type="entry name" value="Ammonium transporter"/>
    <property type="match status" value="1"/>
</dbReference>
<feature type="transmembrane region" description="Helical" evidence="6">
    <location>
        <begin position="329"/>
        <end position="350"/>
    </location>
</feature>
<feature type="domain" description="Ammonium transporter AmtB-like" evidence="7">
    <location>
        <begin position="46"/>
        <end position="438"/>
    </location>
</feature>
<feature type="transmembrane region" description="Helical" evidence="6">
    <location>
        <begin position="78"/>
        <end position="100"/>
    </location>
</feature>
<sequence>MFNQIIDKVWNSVDTTLSGADYNIATTPTGGGRSQKGEIAFALSIILFQAVCLVFFALKFNMPNPKNNNDGNTSTLSYYSMYMDVHVMIYIGFGFLMTFLRKYSMSAVSLNFLIAVLSLEWGIIMVTMAHQIFENNYSTKILDIPTMINGDFAAAAVLISFGAVLGKTTPTQLVWMTFFEIIFYAINEYIVLEKLKVTDAGGSMVIHTFGAFFGLAVTIVLGVPSTYEQVHNTSQYHSDVFAMIGTLFLWIYWPSFNSALVNDDGFQKERAIMTTVLSIAASCASAFATTKVINSSKKFNMVHLQNATLAGGVAMGTSCNLAISPAVAIIVGIVVGMISVMGYVFLTPSLEHILRMSDTCGIFNLHAMPGLVGGFAGALTTFFSSDNYYGDSLTSIYEARAYRSASEQGWYQLLAIVSSMGISSLSGLVVGMFLKSTWFRQQKLKYDDKEWFHMPEACEI</sequence>
<dbReference type="Gene3D" id="1.10.3430.10">
    <property type="entry name" value="Ammonium transporter AmtB like domains"/>
    <property type="match status" value="1"/>
</dbReference>
<dbReference type="GO" id="GO:0005886">
    <property type="term" value="C:plasma membrane"/>
    <property type="evidence" value="ECO:0007669"/>
    <property type="project" value="InterPro"/>
</dbReference>
<feature type="transmembrane region" description="Helical" evidence="6">
    <location>
        <begin position="362"/>
        <end position="383"/>
    </location>
</feature>
<proteinExistence type="inferred from homology"/>
<dbReference type="InterPro" id="IPR029020">
    <property type="entry name" value="Ammonium/urea_transptr"/>
</dbReference>
<name>A0AAU9L036_9STRA</name>
<evidence type="ECO:0000256" key="6">
    <source>
        <dbReference type="SAM" id="Phobius"/>
    </source>
</evidence>
<comment type="caution">
    <text evidence="8">The sequence shown here is derived from an EMBL/GenBank/DDBJ whole genome shotgun (WGS) entry which is preliminary data.</text>
</comment>
<keyword evidence="4 6" id="KW-1133">Transmembrane helix</keyword>
<feature type="transmembrane region" description="Helical" evidence="6">
    <location>
        <begin position="236"/>
        <end position="253"/>
    </location>
</feature>
<evidence type="ECO:0000256" key="1">
    <source>
        <dbReference type="ARBA" id="ARBA00004141"/>
    </source>
</evidence>
<dbReference type="PANTHER" id="PTHR11730:SF60">
    <property type="entry name" value="RH50, ISOFORM D"/>
    <property type="match status" value="1"/>
</dbReference>
<feature type="transmembrane region" description="Helical" evidence="6">
    <location>
        <begin position="204"/>
        <end position="224"/>
    </location>
</feature>
<evidence type="ECO:0000256" key="3">
    <source>
        <dbReference type="ARBA" id="ARBA00022692"/>
    </source>
</evidence>
<evidence type="ECO:0000256" key="5">
    <source>
        <dbReference type="ARBA" id="ARBA00023136"/>
    </source>
</evidence>
<dbReference type="GO" id="GO:0008519">
    <property type="term" value="F:ammonium channel activity"/>
    <property type="evidence" value="ECO:0007669"/>
    <property type="project" value="InterPro"/>
</dbReference>
<dbReference type="GO" id="GO:0097272">
    <property type="term" value="P:ammonium homeostasis"/>
    <property type="evidence" value="ECO:0007669"/>
    <property type="project" value="TreeGrafter"/>
</dbReference>
<protein>
    <recommendedName>
        <fullName evidence="7">Ammonium transporter AmtB-like domain-containing protein</fullName>
    </recommendedName>
</protein>
<evidence type="ECO:0000256" key="4">
    <source>
        <dbReference type="ARBA" id="ARBA00022989"/>
    </source>
</evidence>
<reference evidence="8" key="1">
    <citation type="submission" date="2021-11" db="EMBL/GenBank/DDBJ databases">
        <authorList>
            <person name="Islam A."/>
            <person name="Islam S."/>
            <person name="Flora M.S."/>
            <person name="Rahman M."/>
            <person name="Ziaur R.M."/>
            <person name="Epstein J.H."/>
            <person name="Hassan M."/>
            <person name="Klassen M."/>
            <person name="Woodard K."/>
            <person name="Webb A."/>
            <person name="Webby R.J."/>
            <person name="El Zowalaty M.E."/>
        </authorList>
    </citation>
    <scope>NUCLEOTIDE SEQUENCE</scope>
    <source>
        <strain evidence="8">Pbs3</strain>
    </source>
</reference>
<dbReference type="InterPro" id="IPR024041">
    <property type="entry name" value="NH4_transpt_AmtB-like_dom"/>
</dbReference>
<evidence type="ECO:0000256" key="2">
    <source>
        <dbReference type="ARBA" id="ARBA00011036"/>
    </source>
</evidence>
<dbReference type="EMBL" id="CAKKTJ010000284">
    <property type="protein sequence ID" value="CAH0478973.1"/>
    <property type="molecule type" value="Genomic_DNA"/>
</dbReference>
<dbReference type="PANTHER" id="PTHR11730">
    <property type="entry name" value="AMMONIUM TRANSPORTER"/>
    <property type="match status" value="1"/>
</dbReference>
<feature type="transmembrane region" description="Helical" evidence="6">
    <location>
        <begin position="144"/>
        <end position="166"/>
    </location>
</feature>